<protein>
    <recommendedName>
        <fullName evidence="1">GSKIP domain-containing protein</fullName>
    </recommendedName>
</protein>
<dbReference type="VEuPathDB" id="FungiDB:CTRG_05333"/>
<sequence length="101" mass="11750">MEGFQQVHELTTLYNEYKSFFPFCELKLTDASPEGCRENHIKLTTHEGLNTSITVGLKGWYEIPHPHKSYETFEALMQNISPDFLNRFGNELTNKLNNLLQ</sequence>
<name>C5MGX9_CANTT</name>
<dbReference type="Pfam" id="PF05303">
    <property type="entry name" value="GSKIP_dom"/>
    <property type="match status" value="1"/>
</dbReference>
<evidence type="ECO:0000313" key="3">
    <source>
        <dbReference type="Proteomes" id="UP000002037"/>
    </source>
</evidence>
<dbReference type="Proteomes" id="UP000002037">
    <property type="component" value="Unassembled WGS sequence"/>
</dbReference>
<dbReference type="OrthoDB" id="5804279at2759"/>
<dbReference type="AlphaFoldDB" id="C5MGX9"/>
<dbReference type="Gene3D" id="3.30.2280.10">
    <property type="entry name" value="Hypothetical protein (hspc210)"/>
    <property type="match status" value="1"/>
</dbReference>
<evidence type="ECO:0000313" key="2">
    <source>
        <dbReference type="EMBL" id="EER30881.1"/>
    </source>
</evidence>
<proteinExistence type="predicted"/>
<dbReference type="eggNOG" id="ENOG502T9YZ">
    <property type="taxonomic scope" value="Eukaryota"/>
</dbReference>
<gene>
    <name evidence="2" type="ORF">CTRG_05333</name>
</gene>
<keyword evidence="3" id="KW-1185">Reference proteome</keyword>
<evidence type="ECO:0000259" key="1">
    <source>
        <dbReference type="Pfam" id="PF05303"/>
    </source>
</evidence>
<feature type="domain" description="GSKIP" evidence="1">
    <location>
        <begin position="36"/>
        <end position="99"/>
    </location>
</feature>
<dbReference type="InterPro" id="IPR023231">
    <property type="entry name" value="GSKIP_dom_sf"/>
</dbReference>
<organism evidence="2 3">
    <name type="scientific">Candida tropicalis (strain ATCC MYA-3404 / T1)</name>
    <name type="common">Yeast</name>
    <dbReference type="NCBI Taxonomy" id="294747"/>
    <lineage>
        <taxon>Eukaryota</taxon>
        <taxon>Fungi</taxon>
        <taxon>Dikarya</taxon>
        <taxon>Ascomycota</taxon>
        <taxon>Saccharomycotina</taxon>
        <taxon>Pichiomycetes</taxon>
        <taxon>Debaryomycetaceae</taxon>
        <taxon>Candida/Lodderomyces clade</taxon>
        <taxon>Candida</taxon>
    </lineage>
</organism>
<dbReference type="HOGENOM" id="CLU_155352_0_0_1"/>
<accession>C5MGX9</accession>
<dbReference type="SUPFAM" id="SSF103107">
    <property type="entry name" value="Hypothetical protein c14orf129, hspc210"/>
    <property type="match status" value="1"/>
</dbReference>
<dbReference type="GeneID" id="8299654"/>
<dbReference type="KEGG" id="ctp:CTRG_05333"/>
<dbReference type="STRING" id="294747.C5MGX9"/>
<dbReference type="InterPro" id="IPR007967">
    <property type="entry name" value="GSKIP_dom"/>
</dbReference>
<reference evidence="2 3" key="1">
    <citation type="journal article" date="2009" name="Nature">
        <title>Evolution of pathogenicity and sexual reproduction in eight Candida genomes.</title>
        <authorList>
            <person name="Butler G."/>
            <person name="Rasmussen M.D."/>
            <person name="Lin M.F."/>
            <person name="Santos M.A."/>
            <person name="Sakthikumar S."/>
            <person name="Munro C.A."/>
            <person name="Rheinbay E."/>
            <person name="Grabherr M."/>
            <person name="Forche A."/>
            <person name="Reedy J.L."/>
            <person name="Agrafioti I."/>
            <person name="Arnaud M.B."/>
            <person name="Bates S."/>
            <person name="Brown A.J."/>
            <person name="Brunke S."/>
            <person name="Costanzo M.C."/>
            <person name="Fitzpatrick D.A."/>
            <person name="de Groot P.W."/>
            <person name="Harris D."/>
            <person name="Hoyer L.L."/>
            <person name="Hube B."/>
            <person name="Klis F.M."/>
            <person name="Kodira C."/>
            <person name="Lennard N."/>
            <person name="Logue M.E."/>
            <person name="Martin R."/>
            <person name="Neiman A.M."/>
            <person name="Nikolaou E."/>
            <person name="Quail M.A."/>
            <person name="Quinn J."/>
            <person name="Santos M.C."/>
            <person name="Schmitzberger F.F."/>
            <person name="Sherlock G."/>
            <person name="Shah P."/>
            <person name="Silverstein K.A."/>
            <person name="Skrzypek M.S."/>
            <person name="Soll D."/>
            <person name="Staggs R."/>
            <person name="Stansfield I."/>
            <person name="Stumpf M.P."/>
            <person name="Sudbery P.E."/>
            <person name="Srikantha T."/>
            <person name="Zeng Q."/>
            <person name="Berman J."/>
            <person name="Berriman M."/>
            <person name="Heitman J."/>
            <person name="Gow N.A."/>
            <person name="Lorenz M.C."/>
            <person name="Birren B.W."/>
            <person name="Kellis M."/>
            <person name="Cuomo C.A."/>
        </authorList>
    </citation>
    <scope>NUCLEOTIDE SEQUENCE [LARGE SCALE GENOMIC DNA]</scope>
    <source>
        <strain evidence="3">ATCC MYA-3404 / T1</strain>
    </source>
</reference>
<dbReference type="EMBL" id="GG692402">
    <property type="protein sequence ID" value="EER30881.1"/>
    <property type="molecule type" value="Genomic_DNA"/>
</dbReference>
<dbReference type="RefSeq" id="XP_002551035.1">
    <property type="nucleotide sequence ID" value="XM_002550989.1"/>
</dbReference>